<sequence>MQFEQENDSPVSLSSSSLNTLSSPGIRITRKVIDNHLIHALNQPGNRIVQALPFIYYVNNLIILLREAGFAFVIQQQRSRNASHFKIIDLIDDSKRVIDLE</sequence>
<feature type="compositionally biased region" description="Low complexity" evidence="1">
    <location>
        <begin position="9"/>
        <end position="22"/>
    </location>
</feature>
<dbReference type="AlphaFoldDB" id="A0A9N9FXE0"/>
<organism evidence="2 3">
    <name type="scientific">Ambispora leptoticha</name>
    <dbReference type="NCBI Taxonomy" id="144679"/>
    <lineage>
        <taxon>Eukaryota</taxon>
        <taxon>Fungi</taxon>
        <taxon>Fungi incertae sedis</taxon>
        <taxon>Mucoromycota</taxon>
        <taxon>Glomeromycotina</taxon>
        <taxon>Glomeromycetes</taxon>
        <taxon>Archaeosporales</taxon>
        <taxon>Ambisporaceae</taxon>
        <taxon>Ambispora</taxon>
    </lineage>
</organism>
<comment type="caution">
    <text evidence="2">The sequence shown here is derived from an EMBL/GenBank/DDBJ whole genome shotgun (WGS) entry which is preliminary data.</text>
</comment>
<dbReference type="Proteomes" id="UP000789508">
    <property type="component" value="Unassembled WGS sequence"/>
</dbReference>
<evidence type="ECO:0000313" key="3">
    <source>
        <dbReference type="Proteomes" id="UP000789508"/>
    </source>
</evidence>
<gene>
    <name evidence="2" type="ORF">ALEPTO_LOCUS6745</name>
</gene>
<feature type="region of interest" description="Disordered" evidence="1">
    <location>
        <begin position="1"/>
        <end position="22"/>
    </location>
</feature>
<accession>A0A9N9FXE0</accession>
<proteinExistence type="predicted"/>
<dbReference type="OrthoDB" id="10345655at2759"/>
<evidence type="ECO:0000256" key="1">
    <source>
        <dbReference type="SAM" id="MobiDB-lite"/>
    </source>
</evidence>
<dbReference type="EMBL" id="CAJVPS010002492">
    <property type="protein sequence ID" value="CAG8569544.1"/>
    <property type="molecule type" value="Genomic_DNA"/>
</dbReference>
<evidence type="ECO:0000313" key="2">
    <source>
        <dbReference type="EMBL" id="CAG8569544.1"/>
    </source>
</evidence>
<name>A0A9N9FXE0_9GLOM</name>
<protein>
    <submittedName>
        <fullName evidence="2">8867_t:CDS:1</fullName>
    </submittedName>
</protein>
<reference evidence="2" key="1">
    <citation type="submission" date="2021-06" db="EMBL/GenBank/DDBJ databases">
        <authorList>
            <person name="Kallberg Y."/>
            <person name="Tangrot J."/>
            <person name="Rosling A."/>
        </authorList>
    </citation>
    <scope>NUCLEOTIDE SEQUENCE</scope>
    <source>
        <strain evidence="2">FL130A</strain>
    </source>
</reference>
<keyword evidence="3" id="KW-1185">Reference proteome</keyword>